<dbReference type="InterPro" id="IPR009061">
    <property type="entry name" value="DNA-bd_dom_put_sf"/>
</dbReference>
<dbReference type="AlphaFoldDB" id="A0A2V1JRS9"/>
<accession>A0A2V1JRS9</accession>
<sequence>MERKDYLTTGELAQLMGITKHTLFHYDDIGLFQPEYINENGYRFYSIDQIEILNTILVLRDLDMPLKEIQTYLSQRSPELFQQIFLERESQITQQIKKLQTMKKWMQQQRKKIKIAEKTDFSTIEINTYPQYYYLYKEADPSSTQSFSKKLNELITLLQKNNPYLDYDIAYFQYGKNVEHGIYDAYDNVALLMHQKPSIKNCQILPPGKYLTAYHIGHWSTIGETYERIRNYKKEHNLRTSDLYIEYDVVNSFIEKNTDDFVTQIEVEIIQ</sequence>
<dbReference type="OrthoDB" id="9773308at2"/>
<dbReference type="SUPFAM" id="SSF46955">
    <property type="entry name" value="Putative DNA-binding domain"/>
    <property type="match status" value="1"/>
</dbReference>
<dbReference type="Gene3D" id="3.20.80.10">
    <property type="entry name" value="Regulatory factor, effector binding domain"/>
    <property type="match status" value="1"/>
</dbReference>
<evidence type="ECO:0000313" key="3">
    <source>
        <dbReference type="EMBL" id="PWE85961.1"/>
    </source>
</evidence>
<dbReference type="PANTHER" id="PTHR30204">
    <property type="entry name" value="REDOX-CYCLING DRUG-SENSING TRANSCRIPTIONAL ACTIVATOR SOXR"/>
    <property type="match status" value="1"/>
</dbReference>
<dbReference type="PANTHER" id="PTHR30204:SF85">
    <property type="entry name" value="MULTIDRUG-EFFLUX TRANSPORTER 2 REGULATOR"/>
    <property type="match status" value="1"/>
</dbReference>
<dbReference type="PROSITE" id="PS50937">
    <property type="entry name" value="HTH_MERR_2"/>
    <property type="match status" value="1"/>
</dbReference>
<comment type="caution">
    <text evidence="3">The sequence shown here is derived from an EMBL/GenBank/DDBJ whole genome shotgun (WGS) entry which is preliminary data.</text>
</comment>
<proteinExistence type="predicted"/>
<dbReference type="RefSeq" id="WP_109216326.1">
    <property type="nucleotide sequence ID" value="NZ_JRFU01000141.1"/>
</dbReference>
<keyword evidence="4" id="KW-1185">Reference proteome</keyword>
<dbReference type="InterPro" id="IPR000551">
    <property type="entry name" value="MerR-type_HTH_dom"/>
</dbReference>
<dbReference type="SMART" id="SM00422">
    <property type="entry name" value="HTH_MERR"/>
    <property type="match status" value="1"/>
</dbReference>
<protein>
    <submittedName>
        <fullName evidence="3">Transcriptional regulator</fullName>
    </submittedName>
</protein>
<gene>
    <name evidence="3" type="ORF">LG34_12760</name>
</gene>
<keyword evidence="1" id="KW-0238">DNA-binding</keyword>
<dbReference type="InterPro" id="IPR047057">
    <property type="entry name" value="MerR_fam"/>
</dbReference>
<name>A0A2V1JRS9_EUBRA</name>
<dbReference type="Proteomes" id="UP000245288">
    <property type="component" value="Unassembled WGS sequence"/>
</dbReference>
<evidence type="ECO:0000259" key="2">
    <source>
        <dbReference type="PROSITE" id="PS50937"/>
    </source>
</evidence>
<evidence type="ECO:0000256" key="1">
    <source>
        <dbReference type="ARBA" id="ARBA00023125"/>
    </source>
</evidence>
<dbReference type="SUPFAM" id="SSF55136">
    <property type="entry name" value="Probable bacterial effector-binding domain"/>
    <property type="match status" value="1"/>
</dbReference>
<dbReference type="Pfam" id="PF13411">
    <property type="entry name" value="MerR_1"/>
    <property type="match status" value="1"/>
</dbReference>
<dbReference type="GO" id="GO:0003700">
    <property type="term" value="F:DNA-binding transcription factor activity"/>
    <property type="evidence" value="ECO:0007669"/>
    <property type="project" value="InterPro"/>
</dbReference>
<dbReference type="InterPro" id="IPR011256">
    <property type="entry name" value="Reg_factor_effector_dom_sf"/>
</dbReference>
<dbReference type="Gene3D" id="1.10.1660.10">
    <property type="match status" value="1"/>
</dbReference>
<evidence type="ECO:0000313" key="4">
    <source>
        <dbReference type="Proteomes" id="UP000245288"/>
    </source>
</evidence>
<dbReference type="EMBL" id="JRFU01000141">
    <property type="protein sequence ID" value="PWE85961.1"/>
    <property type="molecule type" value="Genomic_DNA"/>
</dbReference>
<feature type="domain" description="HTH merR-type" evidence="2">
    <location>
        <begin position="6"/>
        <end position="75"/>
    </location>
</feature>
<organism evidence="3 4">
    <name type="scientific">Eubacterium ramulus</name>
    <dbReference type="NCBI Taxonomy" id="39490"/>
    <lineage>
        <taxon>Bacteria</taxon>
        <taxon>Bacillati</taxon>
        <taxon>Bacillota</taxon>
        <taxon>Clostridia</taxon>
        <taxon>Eubacteriales</taxon>
        <taxon>Eubacteriaceae</taxon>
        <taxon>Eubacterium</taxon>
    </lineage>
</organism>
<dbReference type="GO" id="GO:0003677">
    <property type="term" value="F:DNA binding"/>
    <property type="evidence" value="ECO:0007669"/>
    <property type="project" value="UniProtKB-KW"/>
</dbReference>
<reference evidence="3 4" key="1">
    <citation type="submission" date="2014-09" db="EMBL/GenBank/DDBJ databases">
        <title>Butyrate-producing bacteria isolated from human gut.</title>
        <authorList>
            <person name="Zhang Q."/>
            <person name="Zhao L."/>
        </authorList>
    </citation>
    <scope>NUCLEOTIDE SEQUENCE [LARGE SCALE GENOMIC DNA]</scope>
    <source>
        <strain evidence="3 4">21</strain>
    </source>
</reference>